<evidence type="ECO:0000256" key="1">
    <source>
        <dbReference type="SAM" id="MobiDB-lite"/>
    </source>
</evidence>
<comment type="caution">
    <text evidence="2">The sequence shown here is derived from an EMBL/GenBank/DDBJ whole genome shotgun (WGS) entry which is preliminary data.</text>
</comment>
<evidence type="ECO:0000313" key="3">
    <source>
        <dbReference type="Proteomes" id="UP001230328"/>
    </source>
</evidence>
<feature type="compositionally biased region" description="Polar residues" evidence="1">
    <location>
        <begin position="49"/>
        <end position="60"/>
    </location>
</feature>
<reference evidence="2 3" key="1">
    <citation type="submission" date="2023-07" db="EMBL/GenBank/DDBJ databases">
        <title>Comparative genomics of wheat-associated soil bacteria to identify genetic determinants of phenazine resistance.</title>
        <authorList>
            <person name="Mouncey N."/>
        </authorList>
    </citation>
    <scope>NUCLEOTIDE SEQUENCE [LARGE SCALE GENOMIC DNA]</scope>
    <source>
        <strain evidence="2 3">V2I4</strain>
    </source>
</reference>
<dbReference type="Proteomes" id="UP001230328">
    <property type="component" value="Unassembled WGS sequence"/>
</dbReference>
<name>A0ABU0TAX0_9ACTN</name>
<accession>A0ABU0TAX0</accession>
<gene>
    <name evidence="2" type="ORF">QF035_010384</name>
</gene>
<sequence length="70" mass="7547">MVFGHHPLTARNSPFPVMSGQRLNRRQARAILGAHSVAPVFSSIRPVTPTATSAPSSRRPGTSHCRRSVS</sequence>
<organism evidence="2 3">
    <name type="scientific">Streptomyces umbrinus</name>
    <dbReference type="NCBI Taxonomy" id="67370"/>
    <lineage>
        <taxon>Bacteria</taxon>
        <taxon>Bacillati</taxon>
        <taxon>Actinomycetota</taxon>
        <taxon>Actinomycetes</taxon>
        <taxon>Kitasatosporales</taxon>
        <taxon>Streptomycetaceae</taxon>
        <taxon>Streptomyces</taxon>
        <taxon>Streptomyces phaeochromogenes group</taxon>
    </lineage>
</organism>
<evidence type="ECO:0000313" key="2">
    <source>
        <dbReference type="EMBL" id="MDQ1032802.1"/>
    </source>
</evidence>
<proteinExistence type="predicted"/>
<keyword evidence="3" id="KW-1185">Reference proteome</keyword>
<protein>
    <submittedName>
        <fullName evidence="2">Uncharacterized protein</fullName>
    </submittedName>
</protein>
<feature type="region of interest" description="Disordered" evidence="1">
    <location>
        <begin position="46"/>
        <end position="70"/>
    </location>
</feature>
<dbReference type="EMBL" id="JAUSZI010000002">
    <property type="protein sequence ID" value="MDQ1032802.1"/>
    <property type="molecule type" value="Genomic_DNA"/>
</dbReference>